<organism evidence="1 2">
    <name type="scientific">Filobacillus milosensis</name>
    <dbReference type="NCBI Taxonomy" id="94137"/>
    <lineage>
        <taxon>Bacteria</taxon>
        <taxon>Bacillati</taxon>
        <taxon>Bacillota</taxon>
        <taxon>Bacilli</taxon>
        <taxon>Bacillales</taxon>
        <taxon>Bacillaceae</taxon>
        <taxon>Filobacillus</taxon>
    </lineage>
</organism>
<comment type="caution">
    <text evidence="1">The sequence shown here is derived from an EMBL/GenBank/DDBJ whole genome shotgun (WGS) entry which is preliminary data.</text>
</comment>
<dbReference type="Proteomes" id="UP000297975">
    <property type="component" value="Unassembled WGS sequence"/>
</dbReference>
<gene>
    <name evidence="1" type="ORF">E3U55_09980</name>
</gene>
<dbReference type="OrthoDB" id="2987779at2"/>
<dbReference type="AlphaFoldDB" id="A0A4Y8IK01"/>
<evidence type="ECO:0000313" key="2">
    <source>
        <dbReference type="Proteomes" id="UP000297975"/>
    </source>
</evidence>
<dbReference type="EMBL" id="SOPW01000009">
    <property type="protein sequence ID" value="TFB21137.1"/>
    <property type="molecule type" value="Genomic_DNA"/>
</dbReference>
<dbReference type="RefSeq" id="WP_134340278.1">
    <property type="nucleotide sequence ID" value="NZ_SOPW01000009.1"/>
</dbReference>
<accession>A0A4Y8IK01</accession>
<protein>
    <submittedName>
        <fullName evidence="1">Uncharacterized protein</fullName>
    </submittedName>
</protein>
<proteinExistence type="predicted"/>
<name>A0A4Y8IK01_9BACI</name>
<sequence>MGHTSINLDKNFRLFLENNDIDMAIYMDFSLPYYLIINSGFFEFLTSEDFILPSTKRKRRVTFKLSSYAHHNQEVPLREATLSITPNDLSHNSFRYTVINTYISILVETFNDEKEMIKDLFENKPHSLVDEIMQPCLEYILFKYNEYTHGKHAISPSVYDCSHLMYCFLYSNQLVENFVLTPNTSNLGQIKSDEFINAIKEEVKVWKAFYSESKYSCKTYDFKKAIIYSSVSLESYINYIILSNDLNPSQYEKNAEGNFLTVYAKVSKLVNKGFIQTNYNYKTRNRKINNILDARNDIMHGKLRNFDNLKNKAVKSVRSLEELLNDWGAF</sequence>
<reference evidence="1 2" key="1">
    <citation type="submission" date="2019-03" db="EMBL/GenBank/DDBJ databases">
        <authorList>
            <person name="He R.-H."/>
        </authorList>
    </citation>
    <scope>NUCLEOTIDE SEQUENCE [LARGE SCALE GENOMIC DNA]</scope>
    <source>
        <strain evidence="2">SH 714</strain>
    </source>
</reference>
<keyword evidence="2" id="KW-1185">Reference proteome</keyword>
<evidence type="ECO:0000313" key="1">
    <source>
        <dbReference type="EMBL" id="TFB21137.1"/>
    </source>
</evidence>